<dbReference type="Pfam" id="PF01547">
    <property type="entry name" value="SBP_bac_1"/>
    <property type="match status" value="1"/>
</dbReference>
<evidence type="ECO:0000313" key="1">
    <source>
        <dbReference type="EMBL" id="MUN62198.1"/>
    </source>
</evidence>
<dbReference type="EMBL" id="WOGU01000002">
    <property type="protein sequence ID" value="MUN62198.1"/>
    <property type="molecule type" value="Genomic_DNA"/>
</dbReference>
<gene>
    <name evidence="1" type="ORF">GMA12_03405</name>
</gene>
<comment type="caution">
    <text evidence="1">The sequence shown here is derived from an EMBL/GenBank/DDBJ whole genome shotgun (WGS) entry which is preliminary data.</text>
</comment>
<proteinExistence type="predicted"/>
<dbReference type="AlphaFoldDB" id="A0A6N8GH03"/>
<accession>A0A6N8GH03</accession>
<dbReference type="PROSITE" id="PS51318">
    <property type="entry name" value="TAT"/>
    <property type="match status" value="1"/>
</dbReference>
<dbReference type="PANTHER" id="PTHR43649">
    <property type="entry name" value="ARABINOSE-BINDING PROTEIN-RELATED"/>
    <property type="match status" value="1"/>
</dbReference>
<protein>
    <submittedName>
        <fullName evidence="1">Extracellular solute-binding protein</fullName>
    </submittedName>
</protein>
<keyword evidence="2" id="KW-1185">Reference proteome</keyword>
<dbReference type="Gene3D" id="3.40.190.10">
    <property type="entry name" value="Periplasmic binding protein-like II"/>
    <property type="match status" value="1"/>
</dbReference>
<organism evidence="1 2">
    <name type="scientific">Kocuria sediminis</name>
    <dbReference type="NCBI Taxonomy" id="1038857"/>
    <lineage>
        <taxon>Bacteria</taxon>
        <taxon>Bacillati</taxon>
        <taxon>Actinomycetota</taxon>
        <taxon>Actinomycetes</taxon>
        <taxon>Micrococcales</taxon>
        <taxon>Micrococcaceae</taxon>
        <taxon>Kocuria</taxon>
    </lineage>
</organism>
<dbReference type="InterPro" id="IPR006311">
    <property type="entry name" value="TAT_signal"/>
</dbReference>
<sequence>MNINDTVRPTRRQLLRGSLGVFAAAAGASTLSACGPAAGAAGAGAAGRVSVWDLFQGADGVNMRAIIGEVEAAVPDLSVRATTLSWGSPYYTKLAMSSASQQPPDTAIMHLSRMPGYAPGGLLEPWDPTLLAEVGITEADFTPALWESCHYEGELFAMPLDTHPFISFFDQEIAERAGVLESDGTVEISSAERLEEVGTKLAEVTGGKGISFGYLTDTGQAWRLFWGLYRQTGGGWTIEPGQKAALDEDRAAEVLRSVASWMAGPAMTDNLDYEGGLAAFHGGRVGMILSGVWELGGLQEAVPALGAMPMPTMFGEPAVYADSHSYVLPKQRSMTDEHRRAVYEFVAGVIRQGGQRWGTAGHIPAYLPVQDTPEYRSLHPQTEYASAGEHVVFDPPAWFTGAGTDFQNQMSQALTDAFRGRKQPMDAVGSMLAAIDGFLSAPDPTD</sequence>
<dbReference type="Proteomes" id="UP000436989">
    <property type="component" value="Unassembled WGS sequence"/>
</dbReference>
<evidence type="ECO:0000313" key="2">
    <source>
        <dbReference type="Proteomes" id="UP000436989"/>
    </source>
</evidence>
<dbReference type="RefSeq" id="WP_156267162.1">
    <property type="nucleotide sequence ID" value="NZ_WOGU01000002.1"/>
</dbReference>
<dbReference type="PANTHER" id="PTHR43649:SF14">
    <property type="entry name" value="BLR3389 PROTEIN"/>
    <property type="match status" value="1"/>
</dbReference>
<name>A0A6N8GH03_9MICC</name>
<dbReference type="SUPFAM" id="SSF53850">
    <property type="entry name" value="Periplasmic binding protein-like II"/>
    <property type="match status" value="1"/>
</dbReference>
<dbReference type="InterPro" id="IPR006059">
    <property type="entry name" value="SBP"/>
</dbReference>
<reference evidence="1 2" key="1">
    <citation type="submission" date="2019-12" db="EMBL/GenBank/DDBJ databases">
        <authorList>
            <person name="Shi Y."/>
        </authorList>
    </citation>
    <scope>NUCLEOTIDE SEQUENCE [LARGE SCALE GENOMIC DNA]</scope>
    <source>
        <strain evidence="1 2">JCM 17929</strain>
    </source>
</reference>
<dbReference type="InterPro" id="IPR050490">
    <property type="entry name" value="Bact_solute-bd_prot1"/>
</dbReference>